<accession>A0A6A6GZH1</accession>
<dbReference type="Pfam" id="PF07904">
    <property type="entry name" value="Eaf7"/>
    <property type="match status" value="1"/>
</dbReference>
<dbReference type="GO" id="GO:0035267">
    <property type="term" value="C:NuA4 histone acetyltransferase complex"/>
    <property type="evidence" value="ECO:0007669"/>
    <property type="project" value="TreeGrafter"/>
</dbReference>
<feature type="region of interest" description="Disordered" evidence="8">
    <location>
        <begin position="1"/>
        <end position="44"/>
    </location>
</feature>
<evidence type="ECO:0000256" key="8">
    <source>
        <dbReference type="SAM" id="MobiDB-lite"/>
    </source>
</evidence>
<comment type="similarity">
    <text evidence="2">Belongs to the EAF7 family.</text>
</comment>
<organism evidence="9 10">
    <name type="scientific">Viridothelium virens</name>
    <name type="common">Speckled blister lichen</name>
    <name type="synonym">Trypethelium virens</name>
    <dbReference type="NCBI Taxonomy" id="1048519"/>
    <lineage>
        <taxon>Eukaryota</taxon>
        <taxon>Fungi</taxon>
        <taxon>Dikarya</taxon>
        <taxon>Ascomycota</taxon>
        <taxon>Pezizomycotina</taxon>
        <taxon>Dothideomycetes</taxon>
        <taxon>Dothideomycetes incertae sedis</taxon>
        <taxon>Trypetheliales</taxon>
        <taxon>Trypetheliaceae</taxon>
        <taxon>Viridothelium</taxon>
    </lineage>
</organism>
<feature type="compositionally biased region" description="Low complexity" evidence="8">
    <location>
        <begin position="211"/>
        <end position="220"/>
    </location>
</feature>
<feature type="region of interest" description="Disordered" evidence="8">
    <location>
        <begin position="160"/>
        <end position="286"/>
    </location>
</feature>
<dbReference type="OrthoDB" id="5595141at2759"/>
<comment type="function">
    <text evidence="7">Component of the NuA4 histone acetyltransferase complex which is involved in transcriptional activation of selected genes principally by acetylation of nucleosomal histone H4 and H2A. The NuA4 complex is also involved in DNA repair.</text>
</comment>
<keyword evidence="10" id="KW-1185">Reference proteome</keyword>
<evidence type="ECO:0000256" key="1">
    <source>
        <dbReference type="ARBA" id="ARBA00004123"/>
    </source>
</evidence>
<dbReference type="AlphaFoldDB" id="A0A6A6GZH1"/>
<dbReference type="Proteomes" id="UP000800092">
    <property type="component" value="Unassembled WGS sequence"/>
</dbReference>
<feature type="compositionally biased region" description="Acidic residues" evidence="8">
    <location>
        <begin position="236"/>
        <end position="256"/>
    </location>
</feature>
<gene>
    <name evidence="9" type="ORF">EV356DRAFT_490929</name>
</gene>
<dbReference type="PANTHER" id="PTHR13581">
    <property type="entry name" value="MRG-BINDING PROTEIN"/>
    <property type="match status" value="1"/>
</dbReference>
<dbReference type="GO" id="GO:0005634">
    <property type="term" value="C:nucleus"/>
    <property type="evidence" value="ECO:0007669"/>
    <property type="project" value="UniProtKB-SubCell"/>
</dbReference>
<proteinExistence type="inferred from homology"/>
<sequence>MPPRKKAKVSSASSPRDSQPKTPLEPPEASEQRTPQVADNIDDPWTDEQETELFKSIIRFKPTGIHRHFHMLSITNSLASHGIVPSSHPHTRIPCIWKKLSSLYDLAALDEREYAHAGYIEPGTPSKSDGSADDSEDEHVAEFTLPVEDYGEMMWQRRFAPSPSTSEPEVPNIAMGKEDQPPTRLSPSVVIDIEESQAAKRGTRAGRPTRGRPSTGRGRAVSTGKGGRASKRETPQEEVEEESEEEEEEEEEEDEGASAPAKRGRGAAKPEKPTAKATARRSTRKR</sequence>
<evidence type="ECO:0000256" key="4">
    <source>
        <dbReference type="ARBA" id="ARBA00023015"/>
    </source>
</evidence>
<keyword evidence="6" id="KW-0539">Nucleus</keyword>
<evidence type="ECO:0000313" key="9">
    <source>
        <dbReference type="EMBL" id="KAF2231049.1"/>
    </source>
</evidence>
<evidence type="ECO:0000256" key="6">
    <source>
        <dbReference type="ARBA" id="ARBA00023242"/>
    </source>
</evidence>
<evidence type="ECO:0000256" key="3">
    <source>
        <dbReference type="ARBA" id="ARBA00022853"/>
    </source>
</evidence>
<name>A0A6A6GZH1_VIRVR</name>
<dbReference type="InterPro" id="IPR012423">
    <property type="entry name" value="Eaf7/MRGBP"/>
</dbReference>
<feature type="region of interest" description="Disordered" evidence="8">
    <location>
        <begin position="119"/>
        <end position="139"/>
    </location>
</feature>
<reference evidence="9" key="1">
    <citation type="journal article" date="2020" name="Stud. Mycol.">
        <title>101 Dothideomycetes genomes: a test case for predicting lifestyles and emergence of pathogens.</title>
        <authorList>
            <person name="Haridas S."/>
            <person name="Albert R."/>
            <person name="Binder M."/>
            <person name="Bloem J."/>
            <person name="Labutti K."/>
            <person name="Salamov A."/>
            <person name="Andreopoulos B."/>
            <person name="Baker S."/>
            <person name="Barry K."/>
            <person name="Bills G."/>
            <person name="Bluhm B."/>
            <person name="Cannon C."/>
            <person name="Castanera R."/>
            <person name="Culley D."/>
            <person name="Daum C."/>
            <person name="Ezra D."/>
            <person name="Gonzalez J."/>
            <person name="Henrissat B."/>
            <person name="Kuo A."/>
            <person name="Liang C."/>
            <person name="Lipzen A."/>
            <person name="Lutzoni F."/>
            <person name="Magnuson J."/>
            <person name="Mondo S."/>
            <person name="Nolan M."/>
            <person name="Ohm R."/>
            <person name="Pangilinan J."/>
            <person name="Park H.-J."/>
            <person name="Ramirez L."/>
            <person name="Alfaro M."/>
            <person name="Sun H."/>
            <person name="Tritt A."/>
            <person name="Yoshinaga Y."/>
            <person name="Zwiers L.-H."/>
            <person name="Turgeon B."/>
            <person name="Goodwin S."/>
            <person name="Spatafora J."/>
            <person name="Crous P."/>
            <person name="Grigoriev I."/>
        </authorList>
    </citation>
    <scope>NUCLEOTIDE SEQUENCE</scope>
    <source>
        <strain evidence="9">Tuck. ex Michener</strain>
    </source>
</reference>
<keyword evidence="4" id="KW-0805">Transcription regulation</keyword>
<dbReference type="PANTHER" id="PTHR13581:SF5">
    <property type="entry name" value="MRG_MORF4L-BINDING PROTEIN"/>
    <property type="match status" value="1"/>
</dbReference>
<feature type="compositionally biased region" description="Polar residues" evidence="8">
    <location>
        <begin position="10"/>
        <end position="21"/>
    </location>
</feature>
<evidence type="ECO:0000256" key="5">
    <source>
        <dbReference type="ARBA" id="ARBA00023163"/>
    </source>
</evidence>
<dbReference type="GO" id="GO:0006325">
    <property type="term" value="P:chromatin organization"/>
    <property type="evidence" value="ECO:0007669"/>
    <property type="project" value="UniProtKB-KW"/>
</dbReference>
<evidence type="ECO:0000313" key="10">
    <source>
        <dbReference type="Proteomes" id="UP000800092"/>
    </source>
</evidence>
<feature type="compositionally biased region" description="Basic residues" evidence="8">
    <location>
        <begin position="201"/>
        <end position="210"/>
    </location>
</feature>
<evidence type="ECO:0000256" key="7">
    <source>
        <dbReference type="ARBA" id="ARBA00025178"/>
    </source>
</evidence>
<protein>
    <submittedName>
        <fullName evidence="9">CT20-domain-containing protein</fullName>
    </submittedName>
</protein>
<keyword evidence="5" id="KW-0804">Transcription</keyword>
<dbReference type="EMBL" id="ML991832">
    <property type="protein sequence ID" value="KAF2231049.1"/>
    <property type="molecule type" value="Genomic_DNA"/>
</dbReference>
<dbReference type="GO" id="GO:0006357">
    <property type="term" value="P:regulation of transcription by RNA polymerase II"/>
    <property type="evidence" value="ECO:0007669"/>
    <property type="project" value="TreeGrafter"/>
</dbReference>
<comment type="subcellular location">
    <subcellularLocation>
        <location evidence="1">Nucleus</location>
    </subcellularLocation>
</comment>
<keyword evidence="3" id="KW-0156">Chromatin regulator</keyword>
<evidence type="ECO:0000256" key="2">
    <source>
        <dbReference type="ARBA" id="ARBA00007117"/>
    </source>
</evidence>